<sequence>MAIFQRVLLTTSVLMAAFSSGQSIGSDKIAFTGKARIGSEYQSNVNINAIEQASGQSDSAMLLEAELTTSWQATPQLRLDAGYSILDKNYRQANDFNTRLQLAYLDGSYMLGKHTIGANFYHANAQLNKVDFLRLNQASLYSLLHCGDTWFIRPALTFAEKTFASIHERDANTFSASTDAFWFSGSGMRFLSMGLVWEDESTQDPTFSYRAPGLRVKLSNRFTRWQFAQQLQVGAKVSQRDYQTTQRSDTHTVIDASWQLNLNPQFAIIGKMEHGDFSSTLDRADYRETRTALLLQFEF</sequence>
<feature type="chain" id="PRO_5047244072" description="DUF560 domain-containing protein" evidence="1">
    <location>
        <begin position="17"/>
        <end position="299"/>
    </location>
</feature>
<keyword evidence="1" id="KW-0732">Signal</keyword>
<evidence type="ECO:0000256" key="1">
    <source>
        <dbReference type="SAM" id="SignalP"/>
    </source>
</evidence>
<dbReference type="Proteomes" id="UP000659697">
    <property type="component" value="Unassembled WGS sequence"/>
</dbReference>
<organism evidence="2 3">
    <name type="scientific">Alishewanella longhuensis</name>
    <dbReference type="NCBI Taxonomy" id="1091037"/>
    <lineage>
        <taxon>Bacteria</taxon>
        <taxon>Pseudomonadati</taxon>
        <taxon>Pseudomonadota</taxon>
        <taxon>Gammaproteobacteria</taxon>
        <taxon>Alteromonadales</taxon>
        <taxon>Alteromonadaceae</taxon>
        <taxon>Alishewanella</taxon>
    </lineage>
</organism>
<dbReference type="EMBL" id="BNAO01000003">
    <property type="protein sequence ID" value="GHG67519.1"/>
    <property type="molecule type" value="Genomic_DNA"/>
</dbReference>
<protein>
    <recommendedName>
        <fullName evidence="4">DUF560 domain-containing protein</fullName>
    </recommendedName>
</protein>
<evidence type="ECO:0000313" key="3">
    <source>
        <dbReference type="Proteomes" id="UP000659697"/>
    </source>
</evidence>
<proteinExistence type="predicted"/>
<accession>A0ABQ3KYD0</accession>
<name>A0ABQ3KYD0_9ALTE</name>
<comment type="caution">
    <text evidence="2">The sequence shown here is derived from an EMBL/GenBank/DDBJ whole genome shotgun (WGS) entry which is preliminary data.</text>
</comment>
<evidence type="ECO:0000313" key="2">
    <source>
        <dbReference type="EMBL" id="GHG67519.1"/>
    </source>
</evidence>
<gene>
    <name evidence="2" type="ORF">GCM10010919_16260</name>
</gene>
<dbReference type="RefSeq" id="WP_189432124.1">
    <property type="nucleotide sequence ID" value="NZ_BNAO01000003.1"/>
</dbReference>
<keyword evidence="3" id="KW-1185">Reference proteome</keyword>
<feature type="signal peptide" evidence="1">
    <location>
        <begin position="1"/>
        <end position="16"/>
    </location>
</feature>
<evidence type="ECO:0008006" key="4">
    <source>
        <dbReference type="Google" id="ProtNLM"/>
    </source>
</evidence>
<reference evidence="3" key="1">
    <citation type="journal article" date="2019" name="Int. J. Syst. Evol. Microbiol.">
        <title>The Global Catalogue of Microorganisms (GCM) 10K type strain sequencing project: providing services to taxonomists for standard genome sequencing and annotation.</title>
        <authorList>
            <consortium name="The Broad Institute Genomics Platform"/>
            <consortium name="The Broad Institute Genome Sequencing Center for Infectious Disease"/>
            <person name="Wu L."/>
            <person name="Ma J."/>
        </authorList>
    </citation>
    <scope>NUCLEOTIDE SEQUENCE [LARGE SCALE GENOMIC DNA]</scope>
    <source>
        <strain evidence="3">CGMCC 1.7003</strain>
    </source>
</reference>